<feature type="transmembrane region" description="Helical" evidence="6">
    <location>
        <begin position="12"/>
        <end position="30"/>
    </location>
</feature>
<dbReference type="NCBIfam" id="TIGR00374">
    <property type="entry name" value="flippase-like domain"/>
    <property type="match status" value="1"/>
</dbReference>
<evidence type="ECO:0000256" key="1">
    <source>
        <dbReference type="ARBA" id="ARBA00004651"/>
    </source>
</evidence>
<dbReference type="GO" id="GO:0005886">
    <property type="term" value="C:plasma membrane"/>
    <property type="evidence" value="ECO:0007669"/>
    <property type="project" value="UniProtKB-SubCell"/>
</dbReference>
<dbReference type="PANTHER" id="PTHR37693">
    <property type="entry name" value="PHOSPHATIDYLGLYCEROL LYSYLTRANSFERASE"/>
    <property type="match status" value="1"/>
</dbReference>
<sequence>METTEKNNIKNLTKILLAIGISLATIFIIFKLTETELTWKVISALDKKFLAVALLFHIAFWAFWALRLQYLSLNLGKRISFSYALQATISSSFLAAITPSSAGGEPLRAKMLSDAGMSYGEATATVLAERLLDAIFFITALPFMVILSGFKVRFGVYAGVIFTITFIGFLVLMYMIFKDQENIDKITSKISFIFRFWKKDVGSRVYDVVKKELLFFRSALIDLAKIPKLRILVLLILTSLTWIFEFCVPSALLLAMKSHPYWIESIASQLFLIILSLIPLTPGASGIAETGMLYFYSYFVNSAYMGTLVGLWRIITYHTNLVVGLLVNIKVFGYRYIQ</sequence>
<dbReference type="eggNOG" id="arCOG00899">
    <property type="taxonomic scope" value="Archaea"/>
</dbReference>
<feature type="transmembrane region" description="Helical" evidence="6">
    <location>
        <begin position="231"/>
        <end position="255"/>
    </location>
</feature>
<keyword evidence="2" id="KW-1003">Cell membrane</keyword>
<dbReference type="Pfam" id="PF03706">
    <property type="entry name" value="LPG_synthase_TM"/>
    <property type="match status" value="1"/>
</dbReference>
<name>N0BCS9_9EURY</name>
<keyword evidence="3 6" id="KW-0812">Transmembrane</keyword>
<dbReference type="HOGENOM" id="CLU_039146_1_0_2"/>
<evidence type="ECO:0000256" key="5">
    <source>
        <dbReference type="ARBA" id="ARBA00023136"/>
    </source>
</evidence>
<feature type="transmembrane region" description="Helical" evidence="6">
    <location>
        <begin position="293"/>
        <end position="315"/>
    </location>
</feature>
<dbReference type="GeneID" id="15392455"/>
<organism evidence="7 8">
    <name type="scientific">Archaeoglobus sulfaticallidus PM70-1</name>
    <dbReference type="NCBI Taxonomy" id="387631"/>
    <lineage>
        <taxon>Archaea</taxon>
        <taxon>Methanobacteriati</taxon>
        <taxon>Methanobacteriota</taxon>
        <taxon>Archaeoglobi</taxon>
        <taxon>Archaeoglobales</taxon>
        <taxon>Archaeoglobaceae</taxon>
        <taxon>Archaeoglobus</taxon>
    </lineage>
</organism>
<keyword evidence="4 6" id="KW-1133">Transmembrane helix</keyword>
<gene>
    <name evidence="7" type="ORF">Asulf_00814</name>
</gene>
<evidence type="ECO:0000313" key="8">
    <source>
        <dbReference type="Proteomes" id="UP000013307"/>
    </source>
</evidence>
<feature type="transmembrane region" description="Helical" evidence="6">
    <location>
        <begin position="131"/>
        <end position="150"/>
    </location>
</feature>
<dbReference type="Proteomes" id="UP000013307">
    <property type="component" value="Chromosome"/>
</dbReference>
<feature type="transmembrane region" description="Helical" evidence="6">
    <location>
        <begin position="156"/>
        <end position="177"/>
    </location>
</feature>
<dbReference type="RefSeq" id="WP_015590421.1">
    <property type="nucleotide sequence ID" value="NC_021169.1"/>
</dbReference>
<keyword evidence="5 6" id="KW-0472">Membrane</keyword>
<reference evidence="7 8" key="1">
    <citation type="journal article" date="2013" name="Genome Announc.">
        <title>Complete Genome Sequence of the Thermophilic and Facultatively Chemolithoautotrophic Sulfate Reducer Archaeoglobus sulfaticallidus Strain PM70-1T.</title>
        <authorList>
            <person name="Stokke R."/>
            <person name="Hocking W.P."/>
            <person name="Steinsbu B.O."/>
            <person name="Steen I.H."/>
        </authorList>
    </citation>
    <scope>NUCLEOTIDE SEQUENCE [LARGE SCALE GENOMIC DNA]</scope>
    <source>
        <strain evidence="7">PM70-1</strain>
    </source>
</reference>
<feature type="transmembrane region" description="Helical" evidence="6">
    <location>
        <begin position="50"/>
        <end position="68"/>
    </location>
</feature>
<proteinExistence type="predicted"/>
<feature type="transmembrane region" description="Helical" evidence="6">
    <location>
        <begin position="261"/>
        <end position="281"/>
    </location>
</feature>
<protein>
    <recommendedName>
        <fullName evidence="9">Integral membrane protein</fullName>
    </recommendedName>
</protein>
<evidence type="ECO:0000256" key="3">
    <source>
        <dbReference type="ARBA" id="ARBA00022692"/>
    </source>
</evidence>
<dbReference type="STRING" id="387631.Asulf_00814"/>
<dbReference type="InterPro" id="IPR022791">
    <property type="entry name" value="L-PG_synthase/AglD"/>
</dbReference>
<evidence type="ECO:0008006" key="9">
    <source>
        <dbReference type="Google" id="ProtNLM"/>
    </source>
</evidence>
<dbReference type="PANTHER" id="PTHR37693:SF1">
    <property type="entry name" value="INTEGRAL MEMBRANE PROTEIN"/>
    <property type="match status" value="1"/>
</dbReference>
<dbReference type="AlphaFoldDB" id="N0BCS9"/>
<dbReference type="OrthoDB" id="15513at2157"/>
<dbReference type="KEGG" id="ast:Asulf_00814"/>
<dbReference type="EMBL" id="CP005290">
    <property type="protein sequence ID" value="AGK60823.1"/>
    <property type="molecule type" value="Genomic_DNA"/>
</dbReference>
<evidence type="ECO:0000313" key="7">
    <source>
        <dbReference type="EMBL" id="AGK60823.1"/>
    </source>
</evidence>
<keyword evidence="8" id="KW-1185">Reference proteome</keyword>
<evidence type="ECO:0000256" key="4">
    <source>
        <dbReference type="ARBA" id="ARBA00022989"/>
    </source>
</evidence>
<evidence type="ECO:0000256" key="2">
    <source>
        <dbReference type="ARBA" id="ARBA00022475"/>
    </source>
</evidence>
<comment type="subcellular location">
    <subcellularLocation>
        <location evidence="1">Cell membrane</location>
        <topology evidence="1">Multi-pass membrane protein</topology>
    </subcellularLocation>
</comment>
<accession>N0BCS9</accession>
<evidence type="ECO:0000256" key="6">
    <source>
        <dbReference type="SAM" id="Phobius"/>
    </source>
</evidence>